<dbReference type="Proteomes" id="UP000219331">
    <property type="component" value="Unassembled WGS sequence"/>
</dbReference>
<sequence length="257" mass="27316">MSLTTISRTEISCPRSNSKMSPVSITAKAAALLGVLLLATGCQGEAPEAAVRKLLAESSPDLSQDALVFDGCELKVTMAGANAMGWNIQHILRADLSMFDTGRAGITPNSQNSVTLSFDRKPVDDRLLDQAERIAKLLPVALQNNESIGRDRLEQILKSPNGTLVFRLTSVGVGDGPIQPHKDAPQFYDFAQQVAALPAPQLAGISLQFNKGGGKREDLISGAVMVPQLLQFTASSPEQAQSLAEALNAYRKDACAS</sequence>
<dbReference type="EMBL" id="OBML01000002">
    <property type="protein sequence ID" value="SOB96379.1"/>
    <property type="molecule type" value="Genomic_DNA"/>
</dbReference>
<dbReference type="AlphaFoldDB" id="A0A285RRP7"/>
<reference evidence="1 2" key="1">
    <citation type="submission" date="2017-08" db="EMBL/GenBank/DDBJ databases">
        <authorList>
            <person name="de Groot N.N."/>
        </authorList>
    </citation>
    <scope>NUCLEOTIDE SEQUENCE [LARGE SCALE GENOMIC DNA]</scope>
    <source>
        <strain evidence="1 2">USBA 352</strain>
    </source>
</reference>
<organism evidence="1 2">
    <name type="scientific">Stappia indica</name>
    <dbReference type="NCBI Taxonomy" id="538381"/>
    <lineage>
        <taxon>Bacteria</taxon>
        <taxon>Pseudomonadati</taxon>
        <taxon>Pseudomonadota</taxon>
        <taxon>Alphaproteobacteria</taxon>
        <taxon>Hyphomicrobiales</taxon>
        <taxon>Stappiaceae</taxon>
        <taxon>Stappia</taxon>
    </lineage>
</organism>
<proteinExistence type="predicted"/>
<accession>A0A285RRP7</accession>
<evidence type="ECO:0000313" key="2">
    <source>
        <dbReference type="Proteomes" id="UP000219331"/>
    </source>
</evidence>
<keyword evidence="2" id="KW-1185">Reference proteome</keyword>
<name>A0A285RRP7_9HYPH</name>
<protein>
    <submittedName>
        <fullName evidence="1">Uncharacterized protein</fullName>
    </submittedName>
</protein>
<evidence type="ECO:0000313" key="1">
    <source>
        <dbReference type="EMBL" id="SOB96379.1"/>
    </source>
</evidence>
<gene>
    <name evidence="1" type="ORF">SAMN05421512_102177</name>
</gene>